<feature type="signal peptide" evidence="2">
    <location>
        <begin position="1"/>
        <end position="17"/>
    </location>
</feature>
<organism evidence="4 5">
    <name type="scientific">Heligmosomoides polygyrus</name>
    <name type="common">Parasitic roundworm</name>
    <dbReference type="NCBI Taxonomy" id="6339"/>
    <lineage>
        <taxon>Eukaryota</taxon>
        <taxon>Metazoa</taxon>
        <taxon>Ecdysozoa</taxon>
        <taxon>Nematoda</taxon>
        <taxon>Chromadorea</taxon>
        <taxon>Rhabditida</taxon>
        <taxon>Rhabditina</taxon>
        <taxon>Rhabditomorpha</taxon>
        <taxon>Strongyloidea</taxon>
        <taxon>Heligmosomidae</taxon>
        <taxon>Heligmosomoides</taxon>
    </lineage>
</organism>
<evidence type="ECO:0000256" key="1">
    <source>
        <dbReference type="SAM" id="MobiDB-lite"/>
    </source>
</evidence>
<keyword evidence="4" id="KW-1185">Reference proteome</keyword>
<dbReference type="OrthoDB" id="5843969at2759"/>
<dbReference type="Proteomes" id="UP000050761">
    <property type="component" value="Unassembled WGS sequence"/>
</dbReference>
<feature type="compositionally biased region" description="Basic and acidic residues" evidence="1">
    <location>
        <begin position="191"/>
        <end position="207"/>
    </location>
</feature>
<accession>A0A3P8C9Q7</accession>
<sequence>MHRLVLLVLAAAYSAYAEPTVKTDYAAGYYSPPAQSPPSYGYDQPSYQPPLYQPAYQPPYYQPQLTLPPFALPTYDVAYCSVHASFPLVGVKKHHKDRHHHHHGPPRTRKFERQSCRYTAVFSWDSCNTCCKIASRTNGNENSVGVQVTEPSRRITVVRLPYAFWSYMCSVFQYDIVGALMVFDPDMDFRRPDDHPDGTVDGDRAPDLRLSMS</sequence>
<keyword evidence="2" id="KW-0732">Signal</keyword>
<evidence type="ECO:0000313" key="3">
    <source>
        <dbReference type="EMBL" id="VDO81535.1"/>
    </source>
</evidence>
<proteinExistence type="predicted"/>
<evidence type="ECO:0000313" key="5">
    <source>
        <dbReference type="WBParaSite" id="HPBE_0000961201-mRNA-1"/>
    </source>
</evidence>
<protein>
    <submittedName>
        <fullName evidence="5">Phospholipid scramblase</fullName>
    </submittedName>
</protein>
<dbReference type="EMBL" id="UZAH01026494">
    <property type="protein sequence ID" value="VDO81535.1"/>
    <property type="molecule type" value="Genomic_DNA"/>
</dbReference>
<accession>A0A183FPP4</accession>
<feature type="chain" id="PRO_5044551550" evidence="2">
    <location>
        <begin position="18"/>
        <end position="213"/>
    </location>
</feature>
<evidence type="ECO:0000313" key="4">
    <source>
        <dbReference type="Proteomes" id="UP000050761"/>
    </source>
</evidence>
<evidence type="ECO:0000256" key="2">
    <source>
        <dbReference type="SAM" id="SignalP"/>
    </source>
</evidence>
<gene>
    <name evidence="3" type="ORF">HPBE_LOCUS9613</name>
</gene>
<dbReference type="WBParaSite" id="HPBE_0000961201-mRNA-1">
    <property type="protein sequence ID" value="HPBE_0000961201-mRNA-1"/>
    <property type="gene ID" value="HPBE_0000961201"/>
</dbReference>
<dbReference type="AlphaFoldDB" id="A0A183FPP4"/>
<reference evidence="3 4" key="1">
    <citation type="submission" date="2018-11" db="EMBL/GenBank/DDBJ databases">
        <authorList>
            <consortium name="Pathogen Informatics"/>
        </authorList>
    </citation>
    <scope>NUCLEOTIDE SEQUENCE [LARGE SCALE GENOMIC DNA]</scope>
</reference>
<feature type="region of interest" description="Disordered" evidence="1">
    <location>
        <begin position="191"/>
        <end position="213"/>
    </location>
</feature>
<name>A0A183FPP4_HELPZ</name>
<reference evidence="5" key="2">
    <citation type="submission" date="2019-09" db="UniProtKB">
        <authorList>
            <consortium name="WormBaseParasite"/>
        </authorList>
    </citation>
    <scope>IDENTIFICATION</scope>
</reference>